<dbReference type="EMBL" id="JAINUF010000001">
    <property type="protein sequence ID" value="KAJ8380873.1"/>
    <property type="molecule type" value="Genomic_DNA"/>
</dbReference>
<dbReference type="AlphaFoldDB" id="A0A9Q1GC20"/>
<feature type="region of interest" description="Disordered" evidence="1">
    <location>
        <begin position="455"/>
        <end position="503"/>
    </location>
</feature>
<dbReference type="PANTHER" id="PTHR28682:SF6">
    <property type="entry name" value="MUCIN-5AC"/>
    <property type="match status" value="1"/>
</dbReference>
<keyword evidence="3" id="KW-1185">Reference proteome</keyword>
<dbReference type="Proteomes" id="UP001152622">
    <property type="component" value="Chromosome 1"/>
</dbReference>
<feature type="compositionally biased region" description="Basic and acidic residues" evidence="1">
    <location>
        <begin position="262"/>
        <end position="271"/>
    </location>
</feature>
<proteinExistence type="predicted"/>
<organism evidence="2 3">
    <name type="scientific">Synaphobranchus kaupii</name>
    <name type="common">Kaup's arrowtooth eel</name>
    <dbReference type="NCBI Taxonomy" id="118154"/>
    <lineage>
        <taxon>Eukaryota</taxon>
        <taxon>Metazoa</taxon>
        <taxon>Chordata</taxon>
        <taxon>Craniata</taxon>
        <taxon>Vertebrata</taxon>
        <taxon>Euteleostomi</taxon>
        <taxon>Actinopterygii</taxon>
        <taxon>Neopterygii</taxon>
        <taxon>Teleostei</taxon>
        <taxon>Anguilliformes</taxon>
        <taxon>Synaphobranchidae</taxon>
        <taxon>Synaphobranchus</taxon>
    </lineage>
</organism>
<accession>A0A9Q1GC20</accession>
<feature type="region of interest" description="Disordered" evidence="1">
    <location>
        <begin position="48"/>
        <end position="80"/>
    </location>
</feature>
<sequence>MVSKQLDRRPTTAHYDQVQPMTVRSALLNRNTPRCRCAQQVRFKDLEEEGGVAPGRQTVPERHRLGAGPGSPHPNRKSLLGAANSSSVVGTVWGDMAATVGNVATVLAMVPPHTLTPGPARRALAPPRPLPMSVTRTHSHSLEDIIGMEGAEGRAERATPNHLPCPTTDQLYWYTHSRLPHREARSLHDEQGQSAISPPLPQLCTDSAPCPLVSIVTRSNGPTQSRRKQLGRALSDPGNKDPPHAAPPHTLPPYVAPPTAENLEKGVERGGAKQTQLPLPALPPPPPLYYSSKGGTPPTPSKVVSAQGGSEKAKWGGRIINTHNPTLNSNPAPNPALHQQPCGSCKTTDPPLTPDQARTLKQGPLSDVQGLKTRLQSLEGLLETSHSTIRLLLHVIQDLELQESQSERRMSSRSNQNMERHKSSTDNAYVIYSVENDFRLQEGIFTQSWMKADSQIPDHSSSQAISCPPPNSNSRQEEPSVLAATPLTDRPPHTCQPSHPAKKSRRKCFWFL</sequence>
<feature type="compositionally biased region" description="Pro residues" evidence="1">
    <location>
        <begin position="244"/>
        <end position="256"/>
    </location>
</feature>
<evidence type="ECO:0000256" key="1">
    <source>
        <dbReference type="SAM" id="MobiDB-lite"/>
    </source>
</evidence>
<comment type="caution">
    <text evidence="2">The sequence shown here is derived from an EMBL/GenBank/DDBJ whole genome shotgun (WGS) entry which is preliminary data.</text>
</comment>
<protein>
    <submittedName>
        <fullName evidence="2">Uncharacterized protein</fullName>
    </submittedName>
</protein>
<gene>
    <name evidence="2" type="ORF">SKAU_G00016510</name>
</gene>
<evidence type="ECO:0000313" key="2">
    <source>
        <dbReference type="EMBL" id="KAJ8380873.1"/>
    </source>
</evidence>
<dbReference type="Pfam" id="PF15265">
    <property type="entry name" value="FAM196"/>
    <property type="match status" value="1"/>
</dbReference>
<dbReference type="PANTHER" id="PTHR28682">
    <property type="entry name" value="INHIBITORY SYNAPTIC FACTOR 2A-RELATED"/>
    <property type="match status" value="1"/>
</dbReference>
<name>A0A9Q1GC20_SYNKA</name>
<reference evidence="2" key="1">
    <citation type="journal article" date="2023" name="Science">
        <title>Genome structures resolve the early diversification of teleost fishes.</title>
        <authorList>
            <person name="Parey E."/>
            <person name="Louis A."/>
            <person name="Montfort J."/>
            <person name="Bouchez O."/>
            <person name="Roques C."/>
            <person name="Iampietro C."/>
            <person name="Lluch J."/>
            <person name="Castinel A."/>
            <person name="Donnadieu C."/>
            <person name="Desvignes T."/>
            <person name="Floi Bucao C."/>
            <person name="Jouanno E."/>
            <person name="Wen M."/>
            <person name="Mejri S."/>
            <person name="Dirks R."/>
            <person name="Jansen H."/>
            <person name="Henkel C."/>
            <person name="Chen W.J."/>
            <person name="Zahm M."/>
            <person name="Cabau C."/>
            <person name="Klopp C."/>
            <person name="Thompson A.W."/>
            <person name="Robinson-Rechavi M."/>
            <person name="Braasch I."/>
            <person name="Lecointre G."/>
            <person name="Bobe J."/>
            <person name="Postlethwait J.H."/>
            <person name="Berthelot C."/>
            <person name="Roest Crollius H."/>
            <person name="Guiguen Y."/>
        </authorList>
    </citation>
    <scope>NUCLEOTIDE SEQUENCE</scope>
    <source>
        <strain evidence="2">WJC10195</strain>
    </source>
</reference>
<dbReference type="InterPro" id="IPR029337">
    <property type="entry name" value="INSYN2"/>
</dbReference>
<dbReference type="OrthoDB" id="8679980at2759"/>
<feature type="region of interest" description="Disordered" evidence="1">
    <location>
        <begin position="403"/>
        <end position="423"/>
    </location>
</feature>
<feature type="region of interest" description="Disordered" evidence="1">
    <location>
        <begin position="215"/>
        <end position="312"/>
    </location>
</feature>
<evidence type="ECO:0000313" key="3">
    <source>
        <dbReference type="Proteomes" id="UP001152622"/>
    </source>
</evidence>